<evidence type="ECO:0000256" key="3">
    <source>
        <dbReference type="SAM" id="SignalP"/>
    </source>
</evidence>
<dbReference type="InterPro" id="IPR051477">
    <property type="entry name" value="Expansin_CellWall"/>
</dbReference>
<evidence type="ECO:0000313" key="4">
    <source>
        <dbReference type="EMBL" id="KIR45833.1"/>
    </source>
</evidence>
<keyword evidence="1 3" id="KW-0732">Signal</keyword>
<proteinExistence type="predicted"/>
<gene>
    <name evidence="4" type="ORF">I312_04803</name>
</gene>
<sequence length="505" mass="51735">MKLLLLLILLPVLLAAPAPTPHVYNPFFPTSKHNGYTLPAKRGLSSRTEAQRTNPEFFKKRDRSKLDSAKRGVVTKVVKRATGTCVASTTTAFVTSVVTVTPNSTPVSVLGSDSAISLSATKSLDVTQSSDSSYGTVLATASATDSSSQMAWPTASNSDLASFIGLSSSSWSSSDVTSASKSYVSSVYASSSTSVASESASTGQSLPADASSAVSSAEMSTSASVSTTLSSSSTASSSPSSLPIIDKGNQSKTKTMGATSTTAVSTSQVSQSTMSSSGVALSAKVTFTSSVRSSSQATSSSTSAAVDSTFHSSTVPSTTSHSSASTLVSSSFSFPPSATSPTSKSASPTSTSTSLSMSSVASSTITSAAAATSSAVSADPDGDGPFYGEGTWYYQYNTAGACGNINPDSAYIVAVSALLFDNWPGYNGLNPNNNPICGHQVNLTWEGISITATVADRCPGCELRHLDLSRGAFGALSNYDYDIGVFSTTIDGQSYNQDLEWSWLN</sequence>
<dbReference type="SUPFAM" id="SSF50685">
    <property type="entry name" value="Barwin-like endoglucanases"/>
    <property type="match status" value="1"/>
</dbReference>
<dbReference type="OrthoDB" id="623670at2759"/>
<evidence type="ECO:0000256" key="1">
    <source>
        <dbReference type="ARBA" id="ARBA00022729"/>
    </source>
</evidence>
<accession>A0A0D0UC09</accession>
<feature type="region of interest" description="Disordered" evidence="2">
    <location>
        <begin position="334"/>
        <end position="353"/>
    </location>
</feature>
<organism evidence="4">
    <name type="scientific">Cryptococcus bacillisporus CA1280</name>
    <dbReference type="NCBI Taxonomy" id="1296109"/>
    <lineage>
        <taxon>Eukaryota</taxon>
        <taxon>Fungi</taxon>
        <taxon>Dikarya</taxon>
        <taxon>Basidiomycota</taxon>
        <taxon>Agaricomycotina</taxon>
        <taxon>Tremellomycetes</taxon>
        <taxon>Tremellales</taxon>
        <taxon>Cryptococcaceae</taxon>
        <taxon>Cryptococcus</taxon>
        <taxon>Cryptococcus gattii species complex</taxon>
    </lineage>
</organism>
<dbReference type="PANTHER" id="PTHR31836:SF28">
    <property type="entry name" value="SRCR DOMAIN-CONTAINING PROTEIN-RELATED"/>
    <property type="match status" value="1"/>
</dbReference>
<feature type="signal peptide" evidence="3">
    <location>
        <begin position="1"/>
        <end position="15"/>
    </location>
</feature>
<name>A0A0D0UC09_CRYGA</name>
<dbReference type="Gene3D" id="2.40.40.10">
    <property type="entry name" value="RlpA-like domain"/>
    <property type="match status" value="1"/>
</dbReference>
<feature type="region of interest" description="Disordered" evidence="2">
    <location>
        <begin position="296"/>
        <end position="321"/>
    </location>
</feature>
<protein>
    <recommendedName>
        <fullName evidence="5">RlpA-like protein double-psi beta-barrel domain-containing protein</fullName>
    </recommendedName>
</protein>
<feature type="compositionally biased region" description="Low complexity" evidence="2">
    <location>
        <begin position="255"/>
        <end position="271"/>
    </location>
</feature>
<evidence type="ECO:0008006" key="5">
    <source>
        <dbReference type="Google" id="ProtNLM"/>
    </source>
</evidence>
<feature type="chain" id="PRO_5013039967" description="RlpA-like protein double-psi beta-barrel domain-containing protein" evidence="3">
    <location>
        <begin position="16"/>
        <end position="505"/>
    </location>
</feature>
<dbReference type="HOGENOM" id="CLU_546303_0_0_1"/>
<dbReference type="AlphaFoldDB" id="A0A0D0UC09"/>
<dbReference type="CDD" id="cd22191">
    <property type="entry name" value="DPBB_RlpA_EXP_N-like"/>
    <property type="match status" value="1"/>
</dbReference>
<feature type="compositionally biased region" description="Low complexity" evidence="2">
    <location>
        <begin position="228"/>
        <end position="243"/>
    </location>
</feature>
<reference evidence="4" key="1">
    <citation type="submission" date="2015-01" db="EMBL/GenBank/DDBJ databases">
        <title>The Genome Sequence of Cryptococcus gattii CA1280.</title>
        <authorList>
            <consortium name="The Broad Institute Genomics Platform"/>
            <person name="Cuomo C."/>
            <person name="Litvintseva A."/>
            <person name="Chen Y."/>
            <person name="Heitman J."/>
            <person name="Sun S."/>
            <person name="Springer D."/>
            <person name="Dromer F."/>
            <person name="Young S."/>
            <person name="Zeng Q."/>
            <person name="Gargeya S."/>
            <person name="Abouelleil A."/>
            <person name="Alvarado L."/>
            <person name="Chapman S.B."/>
            <person name="Gainer-Dewar J."/>
            <person name="Goldberg J."/>
            <person name="Griggs A."/>
            <person name="Gujja S."/>
            <person name="Hansen M."/>
            <person name="Howarth C."/>
            <person name="Imamovic A."/>
            <person name="Larimer J."/>
            <person name="Murphy C."/>
            <person name="Naylor J."/>
            <person name="Pearson M."/>
            <person name="Priest M."/>
            <person name="Roberts A."/>
            <person name="Saif S."/>
            <person name="Shea T."/>
            <person name="Sykes S."/>
            <person name="Wortman J."/>
            <person name="Nusbaum C."/>
            <person name="Birren B."/>
        </authorList>
    </citation>
    <scope>NUCLEOTIDE SEQUENCE [LARGE SCALE GENOMIC DNA]</scope>
    <source>
        <strain evidence="4">CA1280</strain>
    </source>
</reference>
<feature type="region of interest" description="Disordered" evidence="2">
    <location>
        <begin position="228"/>
        <end position="271"/>
    </location>
</feature>
<dbReference type="EMBL" id="KN847986">
    <property type="protein sequence ID" value="KIR45833.1"/>
    <property type="molecule type" value="Genomic_DNA"/>
</dbReference>
<dbReference type="InterPro" id="IPR036908">
    <property type="entry name" value="RlpA-like_sf"/>
</dbReference>
<dbReference type="PANTHER" id="PTHR31836">
    <property type="match status" value="1"/>
</dbReference>
<evidence type="ECO:0000256" key="2">
    <source>
        <dbReference type="SAM" id="MobiDB-lite"/>
    </source>
</evidence>